<dbReference type="OrthoDB" id="2750926at2759"/>
<feature type="compositionally biased region" description="Low complexity" evidence="1">
    <location>
        <begin position="310"/>
        <end position="324"/>
    </location>
</feature>
<dbReference type="Pfam" id="PF20151">
    <property type="entry name" value="DUF6533"/>
    <property type="match status" value="1"/>
</dbReference>
<keyword evidence="5" id="KW-1185">Reference proteome</keyword>
<dbReference type="Proteomes" id="UP000256964">
    <property type="component" value="Unassembled WGS sequence"/>
</dbReference>
<keyword evidence="2" id="KW-1133">Transmembrane helix</keyword>
<feature type="transmembrane region" description="Helical" evidence="2">
    <location>
        <begin position="209"/>
        <end position="230"/>
    </location>
</feature>
<feature type="transmembrane region" description="Helical" evidence="2">
    <location>
        <begin position="90"/>
        <end position="109"/>
    </location>
</feature>
<dbReference type="EMBL" id="KZ857395">
    <property type="protein sequence ID" value="RDX51253.1"/>
    <property type="molecule type" value="Genomic_DNA"/>
</dbReference>
<keyword evidence="2" id="KW-0812">Transmembrane</keyword>
<feature type="compositionally biased region" description="Basic and acidic residues" evidence="1">
    <location>
        <begin position="325"/>
        <end position="336"/>
    </location>
</feature>
<keyword evidence="2" id="KW-0472">Membrane</keyword>
<accession>A0A371DFG7</accession>
<protein>
    <recommendedName>
        <fullName evidence="3">DUF6533 domain-containing protein</fullName>
    </recommendedName>
</protein>
<feature type="transmembrane region" description="Helical" evidence="2">
    <location>
        <begin position="116"/>
        <end position="132"/>
    </location>
</feature>
<organism evidence="4 5">
    <name type="scientific">Lentinus brumalis</name>
    <dbReference type="NCBI Taxonomy" id="2498619"/>
    <lineage>
        <taxon>Eukaryota</taxon>
        <taxon>Fungi</taxon>
        <taxon>Dikarya</taxon>
        <taxon>Basidiomycota</taxon>
        <taxon>Agaricomycotina</taxon>
        <taxon>Agaricomycetes</taxon>
        <taxon>Polyporales</taxon>
        <taxon>Polyporaceae</taxon>
        <taxon>Lentinus</taxon>
    </lineage>
</organism>
<reference evidence="4 5" key="1">
    <citation type="journal article" date="2018" name="Biotechnol. Biofuels">
        <title>Integrative visual omics of the white-rot fungus Polyporus brumalis exposes the biotechnological potential of its oxidative enzymes for delignifying raw plant biomass.</title>
        <authorList>
            <person name="Miyauchi S."/>
            <person name="Rancon A."/>
            <person name="Drula E."/>
            <person name="Hage H."/>
            <person name="Chaduli D."/>
            <person name="Favel A."/>
            <person name="Grisel S."/>
            <person name="Henrissat B."/>
            <person name="Herpoel-Gimbert I."/>
            <person name="Ruiz-Duenas F.J."/>
            <person name="Chevret D."/>
            <person name="Hainaut M."/>
            <person name="Lin J."/>
            <person name="Wang M."/>
            <person name="Pangilinan J."/>
            <person name="Lipzen A."/>
            <person name="Lesage-Meessen L."/>
            <person name="Navarro D."/>
            <person name="Riley R."/>
            <person name="Grigoriev I.V."/>
            <person name="Zhou S."/>
            <person name="Raouche S."/>
            <person name="Rosso M.N."/>
        </authorList>
    </citation>
    <scope>NUCLEOTIDE SEQUENCE [LARGE SCALE GENOMIC DNA]</scope>
    <source>
        <strain evidence="4 5">BRFM 1820</strain>
    </source>
</reference>
<proteinExistence type="predicted"/>
<feature type="transmembrane region" description="Helical" evidence="2">
    <location>
        <begin position="57"/>
        <end position="78"/>
    </location>
</feature>
<feature type="region of interest" description="Disordered" evidence="1">
    <location>
        <begin position="302"/>
        <end position="371"/>
    </location>
</feature>
<evidence type="ECO:0000259" key="3">
    <source>
        <dbReference type="Pfam" id="PF20151"/>
    </source>
</evidence>
<feature type="domain" description="DUF6533" evidence="3">
    <location>
        <begin position="26"/>
        <end position="69"/>
    </location>
</feature>
<gene>
    <name evidence="4" type="ORF">OH76DRAFT_1481548</name>
</gene>
<feature type="transmembrane region" description="Helical" evidence="2">
    <location>
        <begin position="236"/>
        <end position="258"/>
    </location>
</feature>
<name>A0A371DFG7_9APHY</name>
<dbReference type="AlphaFoldDB" id="A0A371DFG7"/>
<evidence type="ECO:0000256" key="1">
    <source>
        <dbReference type="SAM" id="MobiDB-lite"/>
    </source>
</evidence>
<evidence type="ECO:0000313" key="5">
    <source>
        <dbReference type="Proteomes" id="UP000256964"/>
    </source>
</evidence>
<feature type="transmembrane region" description="Helical" evidence="2">
    <location>
        <begin position="15"/>
        <end position="36"/>
    </location>
</feature>
<evidence type="ECO:0000313" key="4">
    <source>
        <dbReference type="EMBL" id="RDX51253.1"/>
    </source>
</evidence>
<dbReference type="InterPro" id="IPR045340">
    <property type="entry name" value="DUF6533"/>
</dbReference>
<evidence type="ECO:0000256" key="2">
    <source>
        <dbReference type="SAM" id="Phobius"/>
    </source>
</evidence>
<sequence length="371" mass="40333">MPSDAGPDPTAQIVAVYQALFVSTACAYATLTLVFYEYAITLGQEVAMFWKRKFTGATALFLLNRYLLVLSSTLVVVGELVTSENAYTQFAIYFAQYLPWAAFAAMRAFALTARNWPLAVTVFLLGLVPYGINMVQYGKGLTGIMDQLVGCAVSTPGLSQELGVVTIVSRTTQIASDLLLIAITWRSLPRHVHGVRTTSFGAVFFRHGMIYFIVMFVLNALHLALTLFSIDVVPSTPASTVTIFTLPLTAILVSRFLLDLQYANSEVVDLRSGSRGSSHGGTDTTHTTSSINFDRVIGSIGSMDEPCGESNDSSSRESTGSRISHSIDPDGEEKRSKTTIGGQQSWGAVLPVAMDRRETTPPHHTKRRRGV</sequence>